<dbReference type="Gramene" id="KQK85821">
    <property type="protein sequence ID" value="KQK85821"/>
    <property type="gene ID" value="SETIT_020784mg"/>
</dbReference>
<feature type="region of interest" description="Disordered" evidence="1">
    <location>
        <begin position="1"/>
        <end position="20"/>
    </location>
</feature>
<dbReference type="InParanoid" id="K3Z2L6"/>
<dbReference type="HOGENOM" id="CLU_3428788_0_0_1"/>
<protein>
    <submittedName>
        <fullName evidence="2">Uncharacterized protein</fullName>
    </submittedName>
</protein>
<dbReference type="AlphaFoldDB" id="K3Z2L6"/>
<feature type="compositionally biased region" description="Basic and acidic residues" evidence="1">
    <location>
        <begin position="9"/>
        <end position="20"/>
    </location>
</feature>
<accession>K3Z2L6</accession>
<keyword evidence="3" id="KW-1185">Reference proteome</keyword>
<dbReference type="Proteomes" id="UP000004995">
    <property type="component" value="Unassembled WGS sequence"/>
</dbReference>
<evidence type="ECO:0000313" key="3">
    <source>
        <dbReference type="Proteomes" id="UP000004995"/>
    </source>
</evidence>
<evidence type="ECO:0000313" key="2">
    <source>
        <dbReference type="EnsemblPlants" id="KQK85821"/>
    </source>
</evidence>
<reference evidence="2" key="2">
    <citation type="submission" date="2018-08" db="UniProtKB">
        <authorList>
            <consortium name="EnsemblPlants"/>
        </authorList>
    </citation>
    <scope>IDENTIFICATION</scope>
    <source>
        <strain evidence="2">Yugu1</strain>
    </source>
</reference>
<evidence type="ECO:0000256" key="1">
    <source>
        <dbReference type="SAM" id="MobiDB-lite"/>
    </source>
</evidence>
<sequence length="20" mass="2321">MGADYPKNPWEKRKDISPTS</sequence>
<dbReference type="EnsemblPlants" id="KQK85821">
    <property type="protein sequence ID" value="KQK85821"/>
    <property type="gene ID" value="SETIT_020784mg"/>
</dbReference>
<proteinExistence type="predicted"/>
<organism evidence="2 3">
    <name type="scientific">Setaria italica</name>
    <name type="common">Foxtail millet</name>
    <name type="synonym">Panicum italicum</name>
    <dbReference type="NCBI Taxonomy" id="4555"/>
    <lineage>
        <taxon>Eukaryota</taxon>
        <taxon>Viridiplantae</taxon>
        <taxon>Streptophyta</taxon>
        <taxon>Embryophyta</taxon>
        <taxon>Tracheophyta</taxon>
        <taxon>Spermatophyta</taxon>
        <taxon>Magnoliopsida</taxon>
        <taxon>Liliopsida</taxon>
        <taxon>Poales</taxon>
        <taxon>Poaceae</taxon>
        <taxon>PACMAD clade</taxon>
        <taxon>Panicoideae</taxon>
        <taxon>Panicodae</taxon>
        <taxon>Paniceae</taxon>
        <taxon>Cenchrinae</taxon>
        <taxon>Setaria</taxon>
    </lineage>
</organism>
<reference evidence="3" key="1">
    <citation type="journal article" date="2012" name="Nat. Biotechnol.">
        <title>Reference genome sequence of the model plant Setaria.</title>
        <authorList>
            <person name="Bennetzen J.L."/>
            <person name="Schmutz J."/>
            <person name="Wang H."/>
            <person name="Percifield R."/>
            <person name="Hawkins J."/>
            <person name="Pontaroli A.C."/>
            <person name="Estep M."/>
            <person name="Feng L."/>
            <person name="Vaughn J.N."/>
            <person name="Grimwood J."/>
            <person name="Jenkins J."/>
            <person name="Barry K."/>
            <person name="Lindquist E."/>
            <person name="Hellsten U."/>
            <person name="Deshpande S."/>
            <person name="Wang X."/>
            <person name="Wu X."/>
            <person name="Mitros T."/>
            <person name="Triplett J."/>
            <person name="Yang X."/>
            <person name="Ye C.Y."/>
            <person name="Mauro-Herrera M."/>
            <person name="Wang L."/>
            <person name="Li P."/>
            <person name="Sharma M."/>
            <person name="Sharma R."/>
            <person name="Ronald P.C."/>
            <person name="Panaud O."/>
            <person name="Kellogg E.A."/>
            <person name="Brutnell T.P."/>
            <person name="Doust A.N."/>
            <person name="Tuskan G.A."/>
            <person name="Rokhsar D."/>
            <person name="Devos K.M."/>
        </authorList>
    </citation>
    <scope>NUCLEOTIDE SEQUENCE [LARGE SCALE GENOMIC DNA]</scope>
    <source>
        <strain evidence="3">cv. Yugu1</strain>
    </source>
</reference>
<name>K3Z2L6_SETIT</name>